<evidence type="ECO:0000313" key="2">
    <source>
        <dbReference type="Proteomes" id="UP000240608"/>
    </source>
</evidence>
<dbReference type="AlphaFoldDB" id="A0A2T4DUH1"/>
<comment type="caution">
    <text evidence="1">The sequence shown here is derived from an EMBL/GenBank/DDBJ whole genome shotgun (WGS) entry which is preliminary data.</text>
</comment>
<dbReference type="EMBL" id="PYVU01000013">
    <property type="protein sequence ID" value="PTB97453.1"/>
    <property type="molecule type" value="Genomic_DNA"/>
</dbReference>
<protein>
    <submittedName>
        <fullName evidence="1">Uncharacterized protein</fullName>
    </submittedName>
</protein>
<gene>
    <name evidence="1" type="ORF">C9994_02735</name>
</gene>
<sequence length="227" mass="25325">MKLSNKVLIGFFGLILVYMIAAFTEIRLNGDLNRFDDSNSIKETADVESFSYLVLPEMNHRIDVMGSGKARLEVRSISGDLIQKINYSISGDTLTITPPELSENKRVKITLYVDKNLFKGMTVNSPGMRIDSLNQESLAIMLNSGWIRMLGNNKISQLNIKASNEGSLNIEGMKLDLLNVQLDSSKVISDAAIKVLEGSISNKSYLHLGDTQEIRMKKDDSSRLDLY</sequence>
<dbReference type="Proteomes" id="UP000240608">
    <property type="component" value="Unassembled WGS sequence"/>
</dbReference>
<reference evidence="1 2" key="1">
    <citation type="submission" date="2018-03" db="EMBL/GenBank/DDBJ databases">
        <title>Cross-interface Injection: A General Nanoliter Liquid Handling Method Applied to Single Cells Genome Amplification Automated Nanoliter Liquid Handling Applied to Single Cell Multiple Displacement Amplification.</title>
        <authorList>
            <person name="Yun J."/>
            <person name="Xu P."/>
            <person name="Xu J."/>
            <person name="Dai X."/>
            <person name="Wang Y."/>
            <person name="Zheng X."/>
            <person name="Cao C."/>
            <person name="Yi Q."/>
            <person name="Zhu Y."/>
            <person name="Wang L."/>
            <person name="Dong Z."/>
            <person name="Huang Y."/>
            <person name="Huang L."/>
            <person name="Du W."/>
        </authorList>
    </citation>
    <scope>NUCLEOTIDE SEQUENCE [LARGE SCALE GENOMIC DNA]</scope>
    <source>
        <strain evidence="1 2">Z-D1-2</strain>
    </source>
</reference>
<accession>A0A2T4DUH1</accession>
<dbReference type="Gene3D" id="2.160.20.120">
    <property type="match status" value="1"/>
</dbReference>
<proteinExistence type="predicted"/>
<evidence type="ECO:0000313" key="1">
    <source>
        <dbReference type="EMBL" id="PTB97453.1"/>
    </source>
</evidence>
<organism evidence="1 2">
    <name type="scientific">Marivirga lumbricoides</name>
    <dbReference type="NCBI Taxonomy" id="1046115"/>
    <lineage>
        <taxon>Bacteria</taxon>
        <taxon>Pseudomonadati</taxon>
        <taxon>Bacteroidota</taxon>
        <taxon>Cytophagia</taxon>
        <taxon>Cytophagales</taxon>
        <taxon>Marivirgaceae</taxon>
        <taxon>Marivirga</taxon>
    </lineage>
</organism>
<name>A0A2T4DUH1_9BACT</name>